<dbReference type="AlphaFoldDB" id="A0AA96L9F3"/>
<dbReference type="InterPro" id="IPR035906">
    <property type="entry name" value="MetI-like_sf"/>
</dbReference>
<protein>
    <submittedName>
        <fullName evidence="9">Carbohydrate ABC transporter permease</fullName>
    </submittedName>
</protein>
<keyword evidence="6 7" id="KW-0472">Membrane</keyword>
<feature type="transmembrane region" description="Helical" evidence="7">
    <location>
        <begin position="108"/>
        <end position="127"/>
    </location>
</feature>
<evidence type="ECO:0000313" key="10">
    <source>
        <dbReference type="Proteomes" id="UP001305702"/>
    </source>
</evidence>
<dbReference type="CDD" id="cd06261">
    <property type="entry name" value="TM_PBP2"/>
    <property type="match status" value="1"/>
</dbReference>
<evidence type="ECO:0000313" key="9">
    <source>
        <dbReference type="EMBL" id="WNQ09457.1"/>
    </source>
</evidence>
<feature type="domain" description="ABC transmembrane type-1" evidence="8">
    <location>
        <begin position="73"/>
        <end position="282"/>
    </location>
</feature>
<dbReference type="GO" id="GO:0055085">
    <property type="term" value="P:transmembrane transport"/>
    <property type="evidence" value="ECO:0007669"/>
    <property type="project" value="InterPro"/>
</dbReference>
<reference evidence="9 10" key="1">
    <citation type="submission" date="2022-02" db="EMBL/GenBank/DDBJ databases">
        <title>Paenibacillus sp. MBLB1776 Whole Genome Shotgun Sequencing.</title>
        <authorList>
            <person name="Hwang C.Y."/>
            <person name="Cho E.-S."/>
            <person name="Seo M.-J."/>
        </authorList>
    </citation>
    <scope>NUCLEOTIDE SEQUENCE [LARGE SCALE GENOMIC DNA]</scope>
    <source>
        <strain evidence="9 10">MBLB1776</strain>
    </source>
</reference>
<feature type="transmembrane region" description="Helical" evidence="7">
    <location>
        <begin position="12"/>
        <end position="33"/>
    </location>
</feature>
<proteinExistence type="predicted"/>
<keyword evidence="4 7" id="KW-0812">Transmembrane</keyword>
<evidence type="ECO:0000256" key="7">
    <source>
        <dbReference type="SAM" id="Phobius"/>
    </source>
</evidence>
<dbReference type="InterPro" id="IPR000515">
    <property type="entry name" value="MetI-like"/>
</dbReference>
<comment type="subcellular location">
    <subcellularLocation>
        <location evidence="1">Cell membrane</location>
        <topology evidence="1">Multi-pass membrane protein</topology>
    </subcellularLocation>
</comment>
<accession>A0AA96L9F3</accession>
<evidence type="ECO:0000256" key="2">
    <source>
        <dbReference type="ARBA" id="ARBA00022448"/>
    </source>
</evidence>
<keyword evidence="3" id="KW-1003">Cell membrane</keyword>
<dbReference type="Proteomes" id="UP001305702">
    <property type="component" value="Chromosome"/>
</dbReference>
<evidence type="ECO:0000259" key="8">
    <source>
        <dbReference type="PROSITE" id="PS50928"/>
    </source>
</evidence>
<keyword evidence="2" id="KW-0813">Transport</keyword>
<feature type="transmembrane region" description="Helical" evidence="7">
    <location>
        <begin position="77"/>
        <end position="96"/>
    </location>
</feature>
<dbReference type="PANTHER" id="PTHR43744:SF9">
    <property type="entry name" value="POLYGALACTURONAN_RHAMNOGALACTURONAN TRANSPORT SYSTEM PERMEASE PROTEIN YTCP"/>
    <property type="match status" value="1"/>
</dbReference>
<evidence type="ECO:0000256" key="6">
    <source>
        <dbReference type="ARBA" id="ARBA00023136"/>
    </source>
</evidence>
<feature type="transmembrane region" description="Helical" evidence="7">
    <location>
        <begin position="139"/>
        <end position="160"/>
    </location>
</feature>
<dbReference type="GO" id="GO:0005886">
    <property type="term" value="C:plasma membrane"/>
    <property type="evidence" value="ECO:0007669"/>
    <property type="project" value="UniProtKB-SubCell"/>
</dbReference>
<evidence type="ECO:0000256" key="5">
    <source>
        <dbReference type="ARBA" id="ARBA00022989"/>
    </source>
</evidence>
<keyword evidence="5 7" id="KW-1133">Transmembrane helix</keyword>
<dbReference type="PROSITE" id="PS50928">
    <property type="entry name" value="ABC_TM1"/>
    <property type="match status" value="1"/>
</dbReference>
<dbReference type="RefSeq" id="WP_315603229.1">
    <property type="nucleotide sequence ID" value="NZ_CP130318.1"/>
</dbReference>
<sequence>MGETRGDRAFDIVNILFLCIITVLVIYPLLFVLSASISNPAKVFAGELWLWPKEITFDGYKRIFANKDIMTGYGNTILYTFVGTAVNVVLTICAAYPMSRKDLKGRNVLTVLIVFTMFFTGGLIPTYLIVKDLGLLDSIWAMILPNAIAVYNVIIMRTYFQTSIPSEMQEAASIDGCDNFRILTRVVLPLSMPILAVMVLFYSVAHWNAFFNALIYLSDRTKFPLQLILREILIQGQTQDMVDMNDDTLMRKMMEAESIKYGVVVVANLPVLMLYPFLQRYFVKGMMIGALKG</sequence>
<organism evidence="9 10">
    <name type="scientific">Paenibacillus aurantius</name>
    <dbReference type="NCBI Taxonomy" id="2918900"/>
    <lineage>
        <taxon>Bacteria</taxon>
        <taxon>Bacillati</taxon>
        <taxon>Bacillota</taxon>
        <taxon>Bacilli</taxon>
        <taxon>Bacillales</taxon>
        <taxon>Paenibacillaceae</taxon>
        <taxon>Paenibacillus</taxon>
    </lineage>
</organism>
<gene>
    <name evidence="9" type="ORF">MJA45_17695</name>
</gene>
<name>A0AA96L9F3_9BACL</name>
<dbReference type="Gene3D" id="1.10.3720.10">
    <property type="entry name" value="MetI-like"/>
    <property type="match status" value="1"/>
</dbReference>
<dbReference type="EMBL" id="CP130318">
    <property type="protein sequence ID" value="WNQ09457.1"/>
    <property type="molecule type" value="Genomic_DNA"/>
</dbReference>
<evidence type="ECO:0000256" key="1">
    <source>
        <dbReference type="ARBA" id="ARBA00004651"/>
    </source>
</evidence>
<dbReference type="PANTHER" id="PTHR43744">
    <property type="entry name" value="ABC TRANSPORTER PERMEASE PROTEIN MG189-RELATED-RELATED"/>
    <property type="match status" value="1"/>
</dbReference>
<evidence type="ECO:0000256" key="3">
    <source>
        <dbReference type="ARBA" id="ARBA00022475"/>
    </source>
</evidence>
<feature type="transmembrane region" description="Helical" evidence="7">
    <location>
        <begin position="259"/>
        <end position="278"/>
    </location>
</feature>
<dbReference type="KEGG" id="paun:MJA45_17695"/>
<evidence type="ECO:0000256" key="4">
    <source>
        <dbReference type="ARBA" id="ARBA00022692"/>
    </source>
</evidence>
<keyword evidence="10" id="KW-1185">Reference proteome</keyword>
<dbReference type="SUPFAM" id="SSF161098">
    <property type="entry name" value="MetI-like"/>
    <property type="match status" value="1"/>
</dbReference>